<dbReference type="InterPro" id="IPR006290">
    <property type="entry name" value="CztS_silS_copS"/>
</dbReference>
<dbReference type="HOGENOM" id="CLU_386203_0_0_4"/>
<evidence type="ECO:0000256" key="10">
    <source>
        <dbReference type="ARBA" id="ARBA00022840"/>
    </source>
</evidence>
<comment type="catalytic activity">
    <reaction evidence="1 14">
        <text>ATP + protein L-histidine = ADP + protein N-phospho-L-histidine.</text>
        <dbReference type="EC" id="2.7.13.3"/>
    </reaction>
</comment>
<dbReference type="InterPro" id="IPR036890">
    <property type="entry name" value="HATPase_C_sf"/>
</dbReference>
<dbReference type="KEGG" id="bpm:BURPS1710b_A0029"/>
<feature type="region of interest" description="Disordered" evidence="15">
    <location>
        <begin position="1"/>
        <end position="248"/>
    </location>
</feature>
<dbReference type="InterPro" id="IPR004358">
    <property type="entry name" value="Sig_transdc_His_kin-like_C"/>
</dbReference>
<dbReference type="Gene3D" id="1.10.287.130">
    <property type="match status" value="1"/>
</dbReference>
<dbReference type="PRINTS" id="PR00344">
    <property type="entry name" value="BCTRLSENSOR"/>
</dbReference>
<dbReference type="InterPro" id="IPR005467">
    <property type="entry name" value="His_kinase_dom"/>
</dbReference>
<dbReference type="SMART" id="SM00304">
    <property type="entry name" value="HAMP"/>
    <property type="match status" value="1"/>
</dbReference>
<keyword evidence="12 14" id="KW-0902">Two-component regulatory system</keyword>
<keyword evidence="9 14" id="KW-0418">Kinase</keyword>
<evidence type="ECO:0000256" key="7">
    <source>
        <dbReference type="ARBA" id="ARBA00022692"/>
    </source>
</evidence>
<evidence type="ECO:0000313" key="18">
    <source>
        <dbReference type="EMBL" id="ABA51250.1"/>
    </source>
</evidence>
<feature type="compositionally biased region" description="Basic and acidic residues" evidence="15">
    <location>
        <begin position="25"/>
        <end position="37"/>
    </location>
</feature>
<accession>Q3JML5</accession>
<sequence>MAREARARGRAAPAARIIEVNPDANTDRGRRAEDRHVSAQGADRSGLHRGLGRGRRDGPASGRDRGVRPDHPRRDAARPRRLDGARAAAPRALDARAVPDRARRRRRPREGARARRGRLRRQAVRFRRAGRARALDPAPRAGARIDGPADRRSGARPDAAQGHAPGRRRAADREGIRAAVAADAPRGRDPAARDDRLAGVGHEFQQRHERRRRGDPPAALEDRRRVRAEADPHGARDGLRARSQKRERAEPMIRRLLPRTLRARLTALIILSTAATLALSGVALYSALHNRLVGMSSYEMSATLAAMRTHLANVANVDDIPRKSDLWIDQLHGHQNLDLAIYDTDGRLRFATRGFVAPRPALGAPQTRVPASAAPAGATFSYLADDAPLRGGNPRTARIVVQYDGKNDHALLRAYAYTVVVIEVLAVVLTAALAYGIAMLGLSPLRRLVARAEQMSSSRLAQPLPELDTSGELKEMEHAFNAMLKRLDESFVRLSQFSSNLAHDMRTPLTNLLAEAQVALSKPRTADEYRDVIESSIDEYQRLSRMIEDMLFLARSDNAQSHLAIRTLDAAAQAERVAGYYEPMAEDAEVSIVVRGKAEVRADALLYHRALSNLISNALNHAPRGSTITIECAQAADAATISVSDTGRGIEAPHRERIFERFYRVDPARHNSASGTGLGLAIVRSIMENHGGTCGVDSEPHVRTTFWLKFPAHAA</sequence>
<comment type="function">
    <text evidence="14">Member of a two-component regulatory system.</text>
</comment>
<dbReference type="GO" id="GO:0005886">
    <property type="term" value="C:plasma membrane"/>
    <property type="evidence" value="ECO:0007669"/>
    <property type="project" value="UniProtKB-SubCell"/>
</dbReference>
<feature type="compositionally biased region" description="Basic and acidic residues" evidence="15">
    <location>
        <begin position="204"/>
        <end position="248"/>
    </location>
</feature>
<organism evidence="18 19">
    <name type="scientific">Burkholderia pseudomallei (strain 1710b)</name>
    <dbReference type="NCBI Taxonomy" id="320372"/>
    <lineage>
        <taxon>Bacteria</taxon>
        <taxon>Pseudomonadati</taxon>
        <taxon>Pseudomonadota</taxon>
        <taxon>Betaproteobacteria</taxon>
        <taxon>Burkholderiales</taxon>
        <taxon>Burkholderiaceae</taxon>
        <taxon>Burkholderia</taxon>
        <taxon>pseudomallei group</taxon>
    </lineage>
</organism>
<dbReference type="Pfam" id="PF02518">
    <property type="entry name" value="HATPase_c"/>
    <property type="match status" value="1"/>
</dbReference>
<evidence type="ECO:0000256" key="12">
    <source>
        <dbReference type="ARBA" id="ARBA00023012"/>
    </source>
</evidence>
<evidence type="ECO:0000313" key="19">
    <source>
        <dbReference type="Proteomes" id="UP000002700"/>
    </source>
</evidence>
<dbReference type="InterPro" id="IPR003660">
    <property type="entry name" value="HAMP_dom"/>
</dbReference>
<feature type="domain" description="HAMP" evidence="17">
    <location>
        <begin position="439"/>
        <end position="492"/>
    </location>
</feature>
<dbReference type="PROSITE" id="PS50885">
    <property type="entry name" value="HAMP"/>
    <property type="match status" value="1"/>
</dbReference>
<dbReference type="InterPro" id="IPR003661">
    <property type="entry name" value="HisK_dim/P_dom"/>
</dbReference>
<feature type="compositionally biased region" description="Basic residues" evidence="15">
    <location>
        <begin position="102"/>
        <end position="131"/>
    </location>
</feature>
<dbReference type="Proteomes" id="UP000002700">
    <property type="component" value="Chromosome II"/>
</dbReference>
<dbReference type="Gene3D" id="3.30.565.10">
    <property type="entry name" value="Histidine kinase-like ATPase, C-terminal domain"/>
    <property type="match status" value="1"/>
</dbReference>
<evidence type="ECO:0000256" key="13">
    <source>
        <dbReference type="ARBA" id="ARBA00023136"/>
    </source>
</evidence>
<evidence type="ECO:0000259" key="16">
    <source>
        <dbReference type="PROSITE" id="PS50109"/>
    </source>
</evidence>
<evidence type="ECO:0000256" key="14">
    <source>
        <dbReference type="RuleBase" id="RU364088"/>
    </source>
</evidence>
<keyword evidence="11 14" id="KW-1133">Transmembrane helix</keyword>
<keyword evidence="5" id="KW-0597">Phosphoprotein</keyword>
<comment type="subcellular location">
    <subcellularLocation>
        <location evidence="2">Cell inner membrane</location>
        <topology evidence="2">Multi-pass membrane protein</topology>
    </subcellularLocation>
</comment>
<evidence type="ECO:0000256" key="8">
    <source>
        <dbReference type="ARBA" id="ARBA00022741"/>
    </source>
</evidence>
<dbReference type="SMART" id="SM00388">
    <property type="entry name" value="HisKA"/>
    <property type="match status" value="1"/>
</dbReference>
<proteinExistence type="predicted"/>
<name>Q3JML5_BURP1</name>
<dbReference type="FunFam" id="3.30.565.10:FF:000006">
    <property type="entry name" value="Sensor histidine kinase WalK"/>
    <property type="match status" value="1"/>
</dbReference>
<feature type="transmembrane region" description="Helical" evidence="14">
    <location>
        <begin position="265"/>
        <end position="288"/>
    </location>
</feature>
<protein>
    <recommendedName>
        <fullName evidence="14">Sensor protein</fullName>
        <ecNumber evidence="14">2.7.13.3</ecNumber>
    </recommendedName>
</protein>
<evidence type="ECO:0000256" key="2">
    <source>
        <dbReference type="ARBA" id="ARBA00004429"/>
    </source>
</evidence>
<keyword evidence="13 14" id="KW-0472">Membrane</keyword>
<feature type="compositionally biased region" description="Basic and acidic residues" evidence="15">
    <location>
        <begin position="54"/>
        <end position="84"/>
    </location>
</feature>
<feature type="compositionally biased region" description="Basic and acidic residues" evidence="15">
    <location>
        <begin position="185"/>
        <end position="197"/>
    </location>
</feature>
<reference evidence="18 19" key="1">
    <citation type="submission" date="2005-09" db="EMBL/GenBank/DDBJ databases">
        <authorList>
            <person name="Woods D.E."/>
            <person name="Nierman W.C."/>
        </authorList>
    </citation>
    <scope>NUCLEOTIDE SEQUENCE [LARGE SCALE GENOMIC DNA]</scope>
    <source>
        <strain evidence="18 19">1710b</strain>
    </source>
</reference>
<dbReference type="InterPro" id="IPR003594">
    <property type="entry name" value="HATPase_dom"/>
</dbReference>
<dbReference type="AlphaFoldDB" id="Q3JML5"/>
<dbReference type="CDD" id="cd00082">
    <property type="entry name" value="HisKA"/>
    <property type="match status" value="1"/>
</dbReference>
<dbReference type="EnsemblBacteria" id="ABA51250">
    <property type="protein sequence ID" value="ABA51250"/>
    <property type="gene ID" value="BURPS1710b_A0029"/>
</dbReference>
<evidence type="ECO:0000256" key="4">
    <source>
        <dbReference type="ARBA" id="ARBA00022519"/>
    </source>
</evidence>
<feature type="domain" description="Histidine kinase" evidence="16">
    <location>
        <begin position="500"/>
        <end position="714"/>
    </location>
</feature>
<keyword evidence="6 14" id="KW-0808">Transferase</keyword>
<dbReference type="SUPFAM" id="SSF47384">
    <property type="entry name" value="Homodimeric domain of signal transducing histidine kinase"/>
    <property type="match status" value="1"/>
</dbReference>
<evidence type="ECO:0000256" key="3">
    <source>
        <dbReference type="ARBA" id="ARBA00022475"/>
    </source>
</evidence>
<dbReference type="Gene3D" id="6.10.340.10">
    <property type="match status" value="1"/>
</dbReference>
<dbReference type="InterPro" id="IPR050428">
    <property type="entry name" value="TCS_sensor_his_kinase"/>
</dbReference>
<dbReference type="PROSITE" id="PS50109">
    <property type="entry name" value="HIS_KIN"/>
    <property type="match status" value="1"/>
</dbReference>
<dbReference type="EMBL" id="CP000125">
    <property type="protein sequence ID" value="ABA51250.1"/>
    <property type="molecule type" value="Genomic_DNA"/>
</dbReference>
<dbReference type="CDD" id="cd06225">
    <property type="entry name" value="HAMP"/>
    <property type="match status" value="1"/>
</dbReference>
<dbReference type="EC" id="2.7.13.3" evidence="14"/>
<dbReference type="GO" id="GO:0005524">
    <property type="term" value="F:ATP binding"/>
    <property type="evidence" value="ECO:0007669"/>
    <property type="project" value="UniProtKB-KW"/>
</dbReference>
<evidence type="ECO:0000256" key="5">
    <source>
        <dbReference type="ARBA" id="ARBA00022553"/>
    </source>
</evidence>
<dbReference type="SMART" id="SM00387">
    <property type="entry name" value="HATPase_c"/>
    <property type="match status" value="1"/>
</dbReference>
<keyword evidence="7 14" id="KW-0812">Transmembrane</keyword>
<dbReference type="SUPFAM" id="SSF55874">
    <property type="entry name" value="ATPase domain of HSP90 chaperone/DNA topoisomerase II/histidine kinase"/>
    <property type="match status" value="1"/>
</dbReference>
<dbReference type="Pfam" id="PF00672">
    <property type="entry name" value="HAMP"/>
    <property type="match status" value="1"/>
</dbReference>
<keyword evidence="8 14" id="KW-0547">Nucleotide-binding</keyword>
<keyword evidence="10 14" id="KW-0067">ATP-binding</keyword>
<dbReference type="CDD" id="cd00075">
    <property type="entry name" value="HATPase"/>
    <property type="match status" value="1"/>
</dbReference>
<evidence type="ECO:0000259" key="17">
    <source>
        <dbReference type="PROSITE" id="PS50885"/>
    </source>
</evidence>
<evidence type="ECO:0000256" key="1">
    <source>
        <dbReference type="ARBA" id="ARBA00000085"/>
    </source>
</evidence>
<dbReference type="PANTHER" id="PTHR45436:SF9">
    <property type="entry name" value="SENSOR PROTEIN"/>
    <property type="match status" value="1"/>
</dbReference>
<keyword evidence="3 14" id="KW-1003">Cell membrane</keyword>
<dbReference type="InterPro" id="IPR036097">
    <property type="entry name" value="HisK_dim/P_sf"/>
</dbReference>
<dbReference type="SUPFAM" id="SSF158472">
    <property type="entry name" value="HAMP domain-like"/>
    <property type="match status" value="1"/>
</dbReference>
<dbReference type="PANTHER" id="PTHR45436">
    <property type="entry name" value="SENSOR HISTIDINE KINASE YKOH"/>
    <property type="match status" value="1"/>
</dbReference>
<dbReference type="GO" id="GO:0000155">
    <property type="term" value="F:phosphorelay sensor kinase activity"/>
    <property type="evidence" value="ECO:0007669"/>
    <property type="project" value="InterPro"/>
</dbReference>
<keyword evidence="4 14" id="KW-0997">Cell inner membrane</keyword>
<dbReference type="NCBIfam" id="TIGR01386">
    <property type="entry name" value="cztS_silS_copS"/>
    <property type="match status" value="1"/>
</dbReference>
<evidence type="ECO:0000256" key="6">
    <source>
        <dbReference type="ARBA" id="ARBA00022679"/>
    </source>
</evidence>
<evidence type="ECO:0000256" key="15">
    <source>
        <dbReference type="SAM" id="MobiDB-lite"/>
    </source>
</evidence>
<dbReference type="Pfam" id="PF00512">
    <property type="entry name" value="HisKA"/>
    <property type="match status" value="1"/>
</dbReference>
<evidence type="ECO:0000256" key="9">
    <source>
        <dbReference type="ARBA" id="ARBA00022777"/>
    </source>
</evidence>
<feature type="transmembrane region" description="Helical" evidence="14">
    <location>
        <begin position="414"/>
        <end position="438"/>
    </location>
</feature>
<evidence type="ECO:0000256" key="11">
    <source>
        <dbReference type="ARBA" id="ARBA00022989"/>
    </source>
</evidence>
<gene>
    <name evidence="18" type="primary">irlS</name>
    <name evidence="18" type="ordered locus">BURPS1710b_A0029</name>
</gene>